<comment type="caution">
    <text evidence="6">The sequence shown here is derived from an EMBL/GenBank/DDBJ whole genome shotgun (WGS) entry which is preliminary data.</text>
</comment>
<dbReference type="EMBL" id="CAJQZP010000226">
    <property type="protein sequence ID" value="CAG4950274.1"/>
    <property type="molecule type" value="Genomic_DNA"/>
</dbReference>
<name>A0A8S3WAV6_PARAO</name>
<sequence>MIKAIRETFGAHKHIPCFAHMINRVAEEATRKTSGLSDIIELVRNIVKYIKKRQTMALELKRKQIENKIPDGKALKVILDVKTRWNSLYYMLERFLDLAPYISDIVFCKIDVPSMLTAVQLNTIKDVAYVMRSPETMTREASAERYVTISKIVPMMSCAIDQYKELGVTSTIADELKRNITLEIEKRFAYLEYSFLVINKM</sequence>
<keyword evidence="4" id="KW-0862">Zinc</keyword>
<evidence type="ECO:0000256" key="2">
    <source>
        <dbReference type="ARBA" id="ARBA00022723"/>
    </source>
</evidence>
<keyword evidence="3" id="KW-0863">Zinc-finger</keyword>
<dbReference type="GO" id="GO:0005634">
    <property type="term" value="C:nucleus"/>
    <property type="evidence" value="ECO:0007669"/>
    <property type="project" value="UniProtKB-SubCell"/>
</dbReference>
<gene>
    <name evidence="6" type="ORF">PAPOLLO_LOCUS4173</name>
</gene>
<evidence type="ECO:0000256" key="3">
    <source>
        <dbReference type="ARBA" id="ARBA00022771"/>
    </source>
</evidence>
<dbReference type="PANTHER" id="PTHR46481:SF10">
    <property type="entry name" value="ZINC FINGER BED DOMAIN-CONTAINING PROTEIN 39"/>
    <property type="match status" value="1"/>
</dbReference>
<keyword evidence="7" id="KW-1185">Reference proteome</keyword>
<comment type="subcellular location">
    <subcellularLocation>
        <location evidence="1">Nucleus</location>
    </subcellularLocation>
</comment>
<evidence type="ECO:0000313" key="7">
    <source>
        <dbReference type="Proteomes" id="UP000691718"/>
    </source>
</evidence>
<protein>
    <submittedName>
        <fullName evidence="6">(apollo) hypothetical protein</fullName>
    </submittedName>
</protein>
<dbReference type="PANTHER" id="PTHR46481">
    <property type="entry name" value="ZINC FINGER BED DOMAIN-CONTAINING PROTEIN 4"/>
    <property type="match status" value="1"/>
</dbReference>
<keyword evidence="5" id="KW-0539">Nucleus</keyword>
<dbReference type="GO" id="GO:0008270">
    <property type="term" value="F:zinc ion binding"/>
    <property type="evidence" value="ECO:0007669"/>
    <property type="project" value="UniProtKB-KW"/>
</dbReference>
<dbReference type="InterPro" id="IPR052035">
    <property type="entry name" value="ZnF_BED_domain_contain"/>
</dbReference>
<evidence type="ECO:0000313" key="6">
    <source>
        <dbReference type="EMBL" id="CAG4950274.1"/>
    </source>
</evidence>
<dbReference type="Proteomes" id="UP000691718">
    <property type="component" value="Unassembled WGS sequence"/>
</dbReference>
<evidence type="ECO:0000256" key="5">
    <source>
        <dbReference type="ARBA" id="ARBA00023242"/>
    </source>
</evidence>
<dbReference type="AlphaFoldDB" id="A0A8S3WAV6"/>
<keyword evidence="2" id="KW-0479">Metal-binding</keyword>
<dbReference type="OrthoDB" id="2438421at2759"/>
<organism evidence="6 7">
    <name type="scientific">Parnassius apollo</name>
    <name type="common">Apollo butterfly</name>
    <name type="synonym">Papilio apollo</name>
    <dbReference type="NCBI Taxonomy" id="110799"/>
    <lineage>
        <taxon>Eukaryota</taxon>
        <taxon>Metazoa</taxon>
        <taxon>Ecdysozoa</taxon>
        <taxon>Arthropoda</taxon>
        <taxon>Hexapoda</taxon>
        <taxon>Insecta</taxon>
        <taxon>Pterygota</taxon>
        <taxon>Neoptera</taxon>
        <taxon>Endopterygota</taxon>
        <taxon>Lepidoptera</taxon>
        <taxon>Glossata</taxon>
        <taxon>Ditrysia</taxon>
        <taxon>Papilionoidea</taxon>
        <taxon>Papilionidae</taxon>
        <taxon>Parnassiinae</taxon>
        <taxon>Parnassini</taxon>
        <taxon>Parnassius</taxon>
        <taxon>Parnassius</taxon>
    </lineage>
</organism>
<proteinExistence type="predicted"/>
<evidence type="ECO:0000256" key="1">
    <source>
        <dbReference type="ARBA" id="ARBA00004123"/>
    </source>
</evidence>
<accession>A0A8S3WAV6</accession>
<reference evidence="6" key="1">
    <citation type="submission" date="2021-04" db="EMBL/GenBank/DDBJ databases">
        <authorList>
            <person name="Tunstrom K."/>
        </authorList>
    </citation>
    <scope>NUCLEOTIDE SEQUENCE</scope>
</reference>
<evidence type="ECO:0000256" key="4">
    <source>
        <dbReference type="ARBA" id="ARBA00022833"/>
    </source>
</evidence>